<name>A0A9D3M5H5_ANGAN</name>
<sequence>MRTSTLRGRGLARDLARSPAGAAAVLTCQLRGARVPILPSALGLPLCLCRGVTVPTLRCQCRGNGTEWVMRFKAGAKQRLGEHGTVLMSVL</sequence>
<gene>
    <name evidence="1" type="ORF">ANANG_G00196150</name>
</gene>
<dbReference type="EMBL" id="JAFIRN010000010">
    <property type="protein sequence ID" value="KAG5841113.1"/>
    <property type="molecule type" value="Genomic_DNA"/>
</dbReference>
<evidence type="ECO:0000313" key="1">
    <source>
        <dbReference type="EMBL" id="KAG5841113.1"/>
    </source>
</evidence>
<keyword evidence="2" id="KW-1185">Reference proteome</keyword>
<dbReference type="AlphaFoldDB" id="A0A9D3M5H5"/>
<reference evidence="1" key="1">
    <citation type="submission" date="2021-01" db="EMBL/GenBank/DDBJ databases">
        <title>A chromosome-scale assembly of European eel, Anguilla anguilla.</title>
        <authorList>
            <person name="Henkel C."/>
            <person name="Jong-Raadsen S.A."/>
            <person name="Dufour S."/>
            <person name="Weltzien F.-A."/>
            <person name="Palstra A.P."/>
            <person name="Pelster B."/>
            <person name="Spaink H.P."/>
            <person name="Van Den Thillart G.E."/>
            <person name="Jansen H."/>
            <person name="Zahm M."/>
            <person name="Klopp C."/>
            <person name="Cedric C."/>
            <person name="Louis A."/>
            <person name="Berthelot C."/>
            <person name="Parey E."/>
            <person name="Roest Crollius H."/>
            <person name="Montfort J."/>
            <person name="Robinson-Rechavi M."/>
            <person name="Bucao C."/>
            <person name="Bouchez O."/>
            <person name="Gislard M."/>
            <person name="Lluch J."/>
            <person name="Milhes M."/>
            <person name="Lampietro C."/>
            <person name="Lopez Roques C."/>
            <person name="Donnadieu C."/>
            <person name="Braasch I."/>
            <person name="Desvignes T."/>
            <person name="Postlethwait J."/>
            <person name="Bobe J."/>
            <person name="Guiguen Y."/>
            <person name="Dirks R."/>
        </authorList>
    </citation>
    <scope>NUCLEOTIDE SEQUENCE</scope>
    <source>
        <strain evidence="1">Tag_6206</strain>
        <tissue evidence="1">Liver</tissue>
    </source>
</reference>
<comment type="caution">
    <text evidence="1">The sequence shown here is derived from an EMBL/GenBank/DDBJ whole genome shotgun (WGS) entry which is preliminary data.</text>
</comment>
<dbReference type="Proteomes" id="UP001044222">
    <property type="component" value="Chromosome 10"/>
</dbReference>
<organism evidence="1 2">
    <name type="scientific">Anguilla anguilla</name>
    <name type="common">European freshwater eel</name>
    <name type="synonym">Muraena anguilla</name>
    <dbReference type="NCBI Taxonomy" id="7936"/>
    <lineage>
        <taxon>Eukaryota</taxon>
        <taxon>Metazoa</taxon>
        <taxon>Chordata</taxon>
        <taxon>Craniata</taxon>
        <taxon>Vertebrata</taxon>
        <taxon>Euteleostomi</taxon>
        <taxon>Actinopterygii</taxon>
        <taxon>Neopterygii</taxon>
        <taxon>Teleostei</taxon>
        <taxon>Anguilliformes</taxon>
        <taxon>Anguillidae</taxon>
        <taxon>Anguilla</taxon>
    </lineage>
</organism>
<proteinExistence type="predicted"/>
<evidence type="ECO:0000313" key="2">
    <source>
        <dbReference type="Proteomes" id="UP001044222"/>
    </source>
</evidence>
<accession>A0A9D3M5H5</accession>
<protein>
    <submittedName>
        <fullName evidence="1">Uncharacterized protein</fullName>
    </submittedName>
</protein>